<gene>
    <name evidence="1" type="ORF">CWE08_08405</name>
</gene>
<reference evidence="2" key="1">
    <citation type="journal article" date="2018" name="Front. Microbiol.">
        <title>Genome-Based Analysis Reveals the Taxonomy and Diversity of the Family Idiomarinaceae.</title>
        <authorList>
            <person name="Liu Y."/>
            <person name="Lai Q."/>
            <person name="Shao Z."/>
        </authorList>
    </citation>
    <scope>NUCLEOTIDE SEQUENCE [LARGE SCALE GENOMIC DNA]</scope>
    <source>
        <strain evidence="2">GBPy7</strain>
    </source>
</reference>
<proteinExistence type="predicted"/>
<evidence type="ECO:0008006" key="3">
    <source>
        <dbReference type="Google" id="ProtNLM"/>
    </source>
</evidence>
<comment type="caution">
    <text evidence="1">The sequence shown here is derived from an EMBL/GenBank/DDBJ whole genome shotgun (WGS) entry which is preliminary data.</text>
</comment>
<dbReference type="PROSITE" id="PS51257">
    <property type="entry name" value="PROKAR_LIPOPROTEIN"/>
    <property type="match status" value="1"/>
</dbReference>
<dbReference type="EMBL" id="PIPJ01000005">
    <property type="protein sequence ID" value="RUO20474.1"/>
    <property type="molecule type" value="Genomic_DNA"/>
</dbReference>
<organism evidence="1 2">
    <name type="scientific">Aliidiomarina iranensis</name>
    <dbReference type="NCBI Taxonomy" id="1434071"/>
    <lineage>
        <taxon>Bacteria</taxon>
        <taxon>Pseudomonadati</taxon>
        <taxon>Pseudomonadota</taxon>
        <taxon>Gammaproteobacteria</taxon>
        <taxon>Alteromonadales</taxon>
        <taxon>Idiomarinaceae</taxon>
        <taxon>Aliidiomarina</taxon>
    </lineage>
</organism>
<protein>
    <recommendedName>
        <fullName evidence="3">Lipoprotein</fullName>
    </recommendedName>
</protein>
<dbReference type="RefSeq" id="WP_126767464.1">
    <property type="nucleotide sequence ID" value="NZ_PIPJ01000005.1"/>
</dbReference>
<dbReference type="OrthoDB" id="9852498at2"/>
<accession>A0A432VVB9</accession>
<sequence>MRHILKLAIITLLLIGCSSLGGFVESSAPEENFIDITGGIDRSFSYKFKVEYRTTTELNQCTTYHLALGKRIAQQFEFDYYPDIRGSTYLVRLPLQELEPNTPCNWKPVMAFLCVNSAGKEPTSCTSIFSFRGVQDIGPVTKIECTKNNFCSDSEINVGSGAINEFNRTYQVDIVAK</sequence>
<evidence type="ECO:0000313" key="1">
    <source>
        <dbReference type="EMBL" id="RUO20474.1"/>
    </source>
</evidence>
<dbReference type="Proteomes" id="UP000288395">
    <property type="component" value="Unassembled WGS sequence"/>
</dbReference>
<name>A0A432VVB9_9GAMM</name>
<keyword evidence="2" id="KW-1185">Reference proteome</keyword>
<dbReference type="AlphaFoldDB" id="A0A432VVB9"/>
<evidence type="ECO:0000313" key="2">
    <source>
        <dbReference type="Proteomes" id="UP000288395"/>
    </source>
</evidence>